<name>A0A915KMQ8_ROMCU</name>
<sequence>TLVLDGTAQTQVPLIPATPAIVNSQAPPPLSQNPLIDAVICPSPPAVSQIPPPSTAAHVNNDQTVFSRPPIHVKPKAPSTDTLYDNEFSCTTRGEEEAPHSAPHRRLQPTANPFGFSDYPPEDYYDHPQPQYEMPCTSHHEEDSPIKTIVDKMHPLTIDGAAMNKRLLRFFIHLENEFGPGLQPDDSQTGTHVNHP</sequence>
<evidence type="ECO:0000256" key="1">
    <source>
        <dbReference type="SAM" id="MobiDB-lite"/>
    </source>
</evidence>
<reference evidence="3" key="1">
    <citation type="submission" date="2022-11" db="UniProtKB">
        <authorList>
            <consortium name="WormBaseParasite"/>
        </authorList>
    </citation>
    <scope>IDENTIFICATION</scope>
</reference>
<proteinExistence type="predicted"/>
<dbReference type="AlphaFoldDB" id="A0A915KMQ8"/>
<protein>
    <submittedName>
        <fullName evidence="3">Uncharacterized protein</fullName>
    </submittedName>
</protein>
<organism evidence="2 3">
    <name type="scientific">Romanomermis culicivorax</name>
    <name type="common">Nematode worm</name>
    <dbReference type="NCBI Taxonomy" id="13658"/>
    <lineage>
        <taxon>Eukaryota</taxon>
        <taxon>Metazoa</taxon>
        <taxon>Ecdysozoa</taxon>
        <taxon>Nematoda</taxon>
        <taxon>Enoplea</taxon>
        <taxon>Dorylaimia</taxon>
        <taxon>Mermithida</taxon>
        <taxon>Mermithoidea</taxon>
        <taxon>Mermithidae</taxon>
        <taxon>Romanomermis</taxon>
    </lineage>
</organism>
<accession>A0A915KMQ8</accession>
<dbReference type="Proteomes" id="UP000887565">
    <property type="component" value="Unplaced"/>
</dbReference>
<feature type="region of interest" description="Disordered" evidence="1">
    <location>
        <begin position="92"/>
        <end position="130"/>
    </location>
</feature>
<evidence type="ECO:0000313" key="2">
    <source>
        <dbReference type="Proteomes" id="UP000887565"/>
    </source>
</evidence>
<dbReference type="WBParaSite" id="nRc.2.0.1.t40066-RA">
    <property type="protein sequence ID" value="nRc.2.0.1.t40066-RA"/>
    <property type="gene ID" value="nRc.2.0.1.g40066"/>
</dbReference>
<evidence type="ECO:0000313" key="3">
    <source>
        <dbReference type="WBParaSite" id="nRc.2.0.1.t40066-RA"/>
    </source>
</evidence>
<keyword evidence="2" id="KW-1185">Reference proteome</keyword>